<dbReference type="InterPro" id="IPR058192">
    <property type="entry name" value="WHD_ROQ1-like"/>
</dbReference>
<dbReference type="OrthoDB" id="1901675at2759"/>
<proteinExistence type="predicted"/>
<dbReference type="Pfam" id="PF23286">
    <property type="entry name" value="LRR_13"/>
    <property type="match status" value="1"/>
</dbReference>
<dbReference type="InterPro" id="IPR035897">
    <property type="entry name" value="Toll_tir_struct_dom_sf"/>
</dbReference>
<dbReference type="PROSITE" id="PS51450">
    <property type="entry name" value="LRR"/>
    <property type="match status" value="1"/>
</dbReference>
<dbReference type="InterPro" id="IPR002182">
    <property type="entry name" value="NB-ARC"/>
</dbReference>
<dbReference type="SMART" id="SM00255">
    <property type="entry name" value="TIR"/>
    <property type="match status" value="1"/>
</dbReference>
<dbReference type="Pfam" id="PF01582">
    <property type="entry name" value="TIR"/>
    <property type="match status" value="1"/>
</dbReference>
<dbReference type="GO" id="GO:0016787">
    <property type="term" value="F:hydrolase activity"/>
    <property type="evidence" value="ECO:0007669"/>
    <property type="project" value="UniProtKB-KW"/>
</dbReference>
<evidence type="ECO:0000313" key="8">
    <source>
        <dbReference type="Proteomes" id="UP000215914"/>
    </source>
</evidence>
<keyword evidence="2" id="KW-0677">Repeat</keyword>
<dbReference type="GO" id="GO:0007165">
    <property type="term" value="P:signal transduction"/>
    <property type="evidence" value="ECO:0007669"/>
    <property type="project" value="InterPro"/>
</dbReference>
<dbReference type="FunFam" id="3.40.50.10140:FF:000007">
    <property type="entry name" value="Disease resistance protein (TIR-NBS-LRR class)"/>
    <property type="match status" value="1"/>
</dbReference>
<accession>A0A251TJJ7</accession>
<evidence type="ECO:0000259" key="5">
    <source>
        <dbReference type="PROSITE" id="PS50104"/>
    </source>
</evidence>
<dbReference type="PANTHER" id="PTHR11017:SF305">
    <property type="entry name" value="TMV RESISTANCE PROTEIN N-LIKE"/>
    <property type="match status" value="1"/>
</dbReference>
<evidence type="ECO:0000256" key="1">
    <source>
        <dbReference type="ARBA" id="ARBA00022614"/>
    </source>
</evidence>
<dbReference type="Pfam" id="PF00931">
    <property type="entry name" value="NB-ARC"/>
    <property type="match status" value="1"/>
</dbReference>
<feature type="domain" description="TIR" evidence="5">
    <location>
        <begin position="18"/>
        <end position="195"/>
    </location>
</feature>
<dbReference type="EMBL" id="CM007899">
    <property type="protein sequence ID" value="OTG10949.1"/>
    <property type="molecule type" value="Genomic_DNA"/>
</dbReference>
<dbReference type="InterPro" id="IPR044974">
    <property type="entry name" value="Disease_R_plants"/>
</dbReference>
<dbReference type="GO" id="GO:0006952">
    <property type="term" value="P:defense response"/>
    <property type="evidence" value="ECO:0007669"/>
    <property type="project" value="InterPro"/>
</dbReference>
<dbReference type="Gene3D" id="3.40.50.10140">
    <property type="entry name" value="Toll/interleukin-1 receptor homology (TIR) domain"/>
    <property type="match status" value="1"/>
</dbReference>
<keyword evidence="8" id="KW-1185">Reference proteome</keyword>
<evidence type="ECO:0000256" key="2">
    <source>
        <dbReference type="ARBA" id="ARBA00022737"/>
    </source>
</evidence>
<dbReference type="EMBL" id="MNCJ02000325">
    <property type="protein sequence ID" value="KAF5786456.1"/>
    <property type="molecule type" value="Genomic_DNA"/>
</dbReference>
<dbReference type="PRINTS" id="PR00364">
    <property type="entry name" value="DISEASERSIST"/>
</dbReference>
<dbReference type="OMA" id="KATECTS"/>
<dbReference type="InParanoid" id="A0A251TJJ7"/>
<reference evidence="7" key="2">
    <citation type="submission" date="2017-02" db="EMBL/GenBank/DDBJ databases">
        <title>Sunflower complete genome.</title>
        <authorList>
            <person name="Langlade N."/>
            <person name="Munos S."/>
        </authorList>
    </citation>
    <scope>NUCLEOTIDE SEQUENCE [LARGE SCALE GENOMIC DNA]</scope>
    <source>
        <tissue evidence="7">Leaves</tissue>
    </source>
</reference>
<reference evidence="6 8" key="1">
    <citation type="journal article" date="2017" name="Nature">
        <title>The sunflower genome provides insights into oil metabolism, flowering and Asterid evolution.</title>
        <authorList>
            <person name="Badouin H."/>
            <person name="Gouzy J."/>
            <person name="Grassa C.J."/>
            <person name="Murat F."/>
            <person name="Staton S.E."/>
            <person name="Cottret L."/>
            <person name="Lelandais-Briere C."/>
            <person name="Owens G.L."/>
            <person name="Carrere S."/>
            <person name="Mayjonade B."/>
            <person name="Legrand L."/>
            <person name="Gill N."/>
            <person name="Kane N.C."/>
            <person name="Bowers J.E."/>
            <person name="Hubner S."/>
            <person name="Bellec A."/>
            <person name="Berard A."/>
            <person name="Berges H."/>
            <person name="Blanchet N."/>
            <person name="Boniface M.C."/>
            <person name="Brunel D."/>
            <person name="Catrice O."/>
            <person name="Chaidir N."/>
            <person name="Claudel C."/>
            <person name="Donnadieu C."/>
            <person name="Faraut T."/>
            <person name="Fievet G."/>
            <person name="Helmstetter N."/>
            <person name="King M."/>
            <person name="Knapp S.J."/>
            <person name="Lai Z."/>
            <person name="Le Paslier M.C."/>
            <person name="Lippi Y."/>
            <person name="Lorenzon L."/>
            <person name="Mandel J.R."/>
            <person name="Marage G."/>
            <person name="Marchand G."/>
            <person name="Marquand E."/>
            <person name="Bret-Mestries E."/>
            <person name="Morien E."/>
            <person name="Nambeesan S."/>
            <person name="Nguyen T."/>
            <person name="Pegot-Espagnet P."/>
            <person name="Pouilly N."/>
            <person name="Raftis F."/>
            <person name="Sallet E."/>
            <person name="Schiex T."/>
            <person name="Thomas J."/>
            <person name="Vandecasteele C."/>
            <person name="Vares D."/>
            <person name="Vear F."/>
            <person name="Vautrin S."/>
            <person name="Crespi M."/>
            <person name="Mangin B."/>
            <person name="Burke J.M."/>
            <person name="Salse J."/>
            <person name="Munos S."/>
            <person name="Vincourt P."/>
            <person name="Rieseberg L.H."/>
            <person name="Langlade N.B."/>
        </authorList>
    </citation>
    <scope>NUCLEOTIDE SEQUENCE [LARGE SCALE GENOMIC DNA]</scope>
    <source>
        <strain evidence="8">cv. SF193</strain>
        <tissue evidence="6">Leaves</tissue>
    </source>
</reference>
<protein>
    <submittedName>
        <fullName evidence="7">Putative NB-ARC</fullName>
    </submittedName>
    <submittedName>
        <fullName evidence="6">TIR domain, P-loop containing nucleoside triphosphate hydrolase</fullName>
    </submittedName>
</protein>
<sequence>MIPSDSGFFSMTTGHPCFSYDVFLSFRGEDTRKTFTDHLYAALKQAGIRTFRDDDAMDRGRRLEPELKKAIRESAISIIVFSRNYASSKWCLDEVLTIIEEQERLSSKHEVVPVFYNVEPSDVRNQTGSFEEAFGGYESMIEAETDYQKKIELQEKVKAWRISLKKAGSLTGMVLANGHEAKFISNIVKVIRKKLNCKLLYIEDKLVGIEDNVADIESWLQDPSPNAVFLFIHGMGGIGKTTISKCIFNSNYREYDGSCFLADIHESSNQNNGLLRLQCQLLSNLLRSNKEEVIWNLDEGTIKVRNALCNKKVLLVLDDITTRQQLTALLGPQQFYPGSKVIVTTRDKGLLSFFEVNPKVHAIEQLGPNDSNKLFSLYAFQRDHPIEPYMIQSEHVVHHCRGHPLALKVLGSFLNGKTIDVWEDAMRKLEAIPDPKIQKVLQLSYDTLEETNDQDLFLHIACFFVGEDKEFIVKLLGECDLYPIVGIQNLMDRCLLYIENGRVMMHQLIKEMGQEVVRKESPRDPGKRSRLWHHHDSYNVLKENGGTRKVQGLALDMQRIKGMNSTSIVIRDNGRKRSFEDFSGRTIHTNNENFKVGAIEKMKNLMLLQLDYATFSGSYKKLPRKLRLLRWHGFSLKSIPSDVPFENLVVLDLRYSKLKEVWDGFKVVGSLKILNLSYSVELIKTPDFDGLPRLESLHLEGCLSLNQVCESIGNLEKLVLLDISGCRSLKNIPFLPRSLLSLNMHGCSNLGGLGQVQCMDSCSLSSLLVDLDISQCNLFDKSFPEDWGNLFSLKCLDISNNHITSLPGCVKRLPSLKVLKAIKCSHLQKVLDVPKSVTELSVSENMSLEIVQPTPNPLAFLFAGECQNLCAVEGCFKLESIQSVDRKIIRYLGLESISENGTGFRGDKQNAYTEEVSIKVSYEFGIFSTYVSGKTLPCFRYKETGSTVSFRVPPHPNGSKTIGLNVCFMSTSNFGRSIIREVEVNNKTKVLVWKYTPTIQITCKKKGEFNYVWLSVWRTDNLLDDGDEIVVSINLQGSDIVEECCADLVYDDDEVGEDKQEEMDEETKDTCCMFNHISWTDKLRVEISDYVHSGKTYCFKIGGATDVPNIDGIYDLIVDWWGLREDWRCRIIQACVPSEI</sequence>
<reference evidence="6" key="3">
    <citation type="submission" date="2020-06" db="EMBL/GenBank/DDBJ databases">
        <title>Helianthus annuus Genome sequencing and assembly Release 2.</title>
        <authorList>
            <person name="Gouzy J."/>
            <person name="Langlade N."/>
            <person name="Munos S."/>
        </authorList>
    </citation>
    <scope>NUCLEOTIDE SEQUENCE</scope>
    <source>
        <tissue evidence="6">Leaves</tissue>
    </source>
</reference>
<keyword evidence="1" id="KW-0433">Leucine-rich repeat</keyword>
<dbReference type="SUPFAM" id="SSF52540">
    <property type="entry name" value="P-loop containing nucleoside triphosphate hydrolases"/>
    <property type="match status" value="1"/>
</dbReference>
<gene>
    <name evidence="7" type="ORF">HannXRQ_Chr10g0293411</name>
    <name evidence="6" type="ORF">HanXRQr2_Chr10g0441151</name>
</gene>
<organism evidence="7 8">
    <name type="scientific">Helianthus annuus</name>
    <name type="common">Common sunflower</name>
    <dbReference type="NCBI Taxonomy" id="4232"/>
    <lineage>
        <taxon>Eukaryota</taxon>
        <taxon>Viridiplantae</taxon>
        <taxon>Streptophyta</taxon>
        <taxon>Embryophyta</taxon>
        <taxon>Tracheophyta</taxon>
        <taxon>Spermatophyta</taxon>
        <taxon>Magnoliopsida</taxon>
        <taxon>eudicotyledons</taxon>
        <taxon>Gunneridae</taxon>
        <taxon>Pentapetalae</taxon>
        <taxon>asterids</taxon>
        <taxon>campanulids</taxon>
        <taxon>Asterales</taxon>
        <taxon>Asteraceae</taxon>
        <taxon>Asteroideae</taxon>
        <taxon>Heliantheae alliance</taxon>
        <taxon>Heliantheae</taxon>
        <taxon>Helianthus</taxon>
    </lineage>
</organism>
<dbReference type="Gene3D" id="1.10.8.430">
    <property type="entry name" value="Helical domain of apoptotic protease-activating factors"/>
    <property type="match status" value="1"/>
</dbReference>
<dbReference type="InterPro" id="IPR042197">
    <property type="entry name" value="Apaf_helical"/>
</dbReference>
<dbReference type="Proteomes" id="UP000215914">
    <property type="component" value="Chromosome 10"/>
</dbReference>
<evidence type="ECO:0000256" key="3">
    <source>
        <dbReference type="ARBA" id="ARBA00022821"/>
    </source>
</evidence>
<dbReference type="InterPro" id="IPR000157">
    <property type="entry name" value="TIR_dom"/>
</dbReference>
<dbReference type="InterPro" id="IPR027417">
    <property type="entry name" value="P-loop_NTPase"/>
</dbReference>
<keyword evidence="4" id="KW-0520">NAD</keyword>
<dbReference type="SUPFAM" id="SSF52058">
    <property type="entry name" value="L domain-like"/>
    <property type="match status" value="1"/>
</dbReference>
<dbReference type="AlphaFoldDB" id="A0A251TJJ7"/>
<dbReference type="Pfam" id="PF23282">
    <property type="entry name" value="WHD_ROQ1"/>
    <property type="match status" value="1"/>
</dbReference>
<dbReference type="InterPro" id="IPR058546">
    <property type="entry name" value="RPS4B/Roq1-like_LRR"/>
</dbReference>
<name>A0A251TJJ7_HELAN</name>
<dbReference type="PROSITE" id="PS50104">
    <property type="entry name" value="TIR"/>
    <property type="match status" value="1"/>
</dbReference>
<evidence type="ECO:0000313" key="6">
    <source>
        <dbReference type="EMBL" id="KAF5786456.1"/>
    </source>
</evidence>
<keyword evidence="6" id="KW-0378">Hydrolase</keyword>
<dbReference type="PANTHER" id="PTHR11017">
    <property type="entry name" value="LEUCINE-RICH REPEAT-CONTAINING PROTEIN"/>
    <property type="match status" value="1"/>
</dbReference>
<evidence type="ECO:0000256" key="4">
    <source>
        <dbReference type="ARBA" id="ARBA00023027"/>
    </source>
</evidence>
<dbReference type="Gramene" id="mRNA:HanXRQr2_Chr10g0441151">
    <property type="protein sequence ID" value="mRNA:HanXRQr2_Chr10g0441151"/>
    <property type="gene ID" value="HanXRQr2_Chr10g0441151"/>
</dbReference>
<keyword evidence="3" id="KW-0611">Plant defense</keyword>
<evidence type="ECO:0000313" key="7">
    <source>
        <dbReference type="EMBL" id="OTG10949.1"/>
    </source>
</evidence>
<dbReference type="InterPro" id="IPR032675">
    <property type="entry name" value="LRR_dom_sf"/>
</dbReference>
<dbReference type="SUPFAM" id="SSF52200">
    <property type="entry name" value="Toll/Interleukin receptor TIR domain"/>
    <property type="match status" value="1"/>
</dbReference>
<dbReference type="GO" id="GO:0043531">
    <property type="term" value="F:ADP binding"/>
    <property type="evidence" value="ECO:0007669"/>
    <property type="project" value="InterPro"/>
</dbReference>
<dbReference type="Gene3D" id="3.80.10.10">
    <property type="entry name" value="Ribonuclease Inhibitor"/>
    <property type="match status" value="2"/>
</dbReference>
<dbReference type="Gene3D" id="3.40.50.300">
    <property type="entry name" value="P-loop containing nucleotide triphosphate hydrolases"/>
    <property type="match status" value="1"/>
</dbReference>
<dbReference type="InterPro" id="IPR001611">
    <property type="entry name" value="Leu-rich_rpt"/>
</dbReference>